<dbReference type="AlphaFoldDB" id="A0A1V3X8Y2"/>
<gene>
    <name evidence="2" type="ORF">BZL29_5216</name>
    <name evidence="3" type="ORF">BZL30_3604</name>
</gene>
<evidence type="ECO:0000313" key="3">
    <source>
        <dbReference type="EMBL" id="OOK75694.1"/>
    </source>
</evidence>
<dbReference type="EMBL" id="MVBM01000003">
    <property type="protein sequence ID" value="OOK75694.1"/>
    <property type="molecule type" value="Genomic_DNA"/>
</dbReference>
<reference evidence="4 5" key="1">
    <citation type="submission" date="2017-02" db="EMBL/GenBank/DDBJ databases">
        <title>Complete genome sequences of Mycobacterium kansasii strains isolated from rhesus macaques.</title>
        <authorList>
            <person name="Panda A."/>
            <person name="Nagaraj S."/>
            <person name="Zhao X."/>
            <person name="Tettelin H."/>
            <person name="Detolla L.J."/>
        </authorList>
    </citation>
    <scope>NUCLEOTIDE SEQUENCE [LARGE SCALE GENOMIC DNA]</scope>
    <source>
        <strain evidence="2 4">11-3469</strain>
        <strain evidence="3 5">11-3813</strain>
    </source>
</reference>
<evidence type="ECO:0000313" key="5">
    <source>
        <dbReference type="Proteomes" id="UP000189229"/>
    </source>
</evidence>
<feature type="transmembrane region" description="Helical" evidence="1">
    <location>
        <begin position="12"/>
        <end position="42"/>
    </location>
</feature>
<dbReference type="EMBL" id="MVBN01000005">
    <property type="protein sequence ID" value="OOK72765.1"/>
    <property type="molecule type" value="Genomic_DNA"/>
</dbReference>
<evidence type="ECO:0000313" key="2">
    <source>
        <dbReference type="EMBL" id="OOK72765.1"/>
    </source>
</evidence>
<evidence type="ECO:0000313" key="4">
    <source>
        <dbReference type="Proteomes" id="UP000188532"/>
    </source>
</evidence>
<name>A0A1V3X8Y2_MYCKA</name>
<protein>
    <submittedName>
        <fullName evidence="3">Putative membrane protein</fullName>
    </submittedName>
</protein>
<dbReference type="Proteomes" id="UP000188532">
    <property type="component" value="Unassembled WGS sequence"/>
</dbReference>
<organism evidence="3 5">
    <name type="scientific">Mycobacterium kansasii</name>
    <dbReference type="NCBI Taxonomy" id="1768"/>
    <lineage>
        <taxon>Bacteria</taxon>
        <taxon>Bacillati</taxon>
        <taxon>Actinomycetota</taxon>
        <taxon>Actinomycetes</taxon>
        <taxon>Mycobacteriales</taxon>
        <taxon>Mycobacteriaceae</taxon>
        <taxon>Mycobacterium</taxon>
    </lineage>
</organism>
<dbReference type="Proteomes" id="UP000189229">
    <property type="component" value="Unassembled WGS sequence"/>
</dbReference>
<dbReference type="GeneID" id="79382801"/>
<evidence type="ECO:0000256" key="1">
    <source>
        <dbReference type="SAM" id="Phobius"/>
    </source>
</evidence>
<proteinExistence type="predicted"/>
<accession>A0A1V3X8Y2</accession>
<keyword evidence="1" id="KW-0812">Transmembrane</keyword>
<comment type="caution">
    <text evidence="3">The sequence shown here is derived from an EMBL/GenBank/DDBJ whole genome shotgun (WGS) entry which is preliminary data.</text>
</comment>
<keyword evidence="1" id="KW-0472">Membrane</keyword>
<sequence length="43" mass="4271">MADAIGALATPAVATTMVAIAACINVVIFMVLSSVVGATMVYI</sequence>
<keyword evidence="1" id="KW-1133">Transmembrane helix</keyword>
<dbReference type="RefSeq" id="WP_257789002.1">
    <property type="nucleotide sequence ID" value="NZ_CP019883.1"/>
</dbReference>